<comment type="caution">
    <text evidence="1">The sequence shown here is derived from an EMBL/GenBank/DDBJ whole genome shotgun (WGS) entry which is preliminary data.</text>
</comment>
<reference evidence="1 2" key="1">
    <citation type="journal article" date="2019" name="Sci. Rep.">
        <title>Orb-weaving spider Araneus ventricosus genome elucidates the spidroin gene catalogue.</title>
        <authorList>
            <person name="Kono N."/>
            <person name="Nakamura H."/>
            <person name="Ohtoshi R."/>
            <person name="Moran D.A.P."/>
            <person name="Shinohara A."/>
            <person name="Yoshida Y."/>
            <person name="Fujiwara M."/>
            <person name="Mori M."/>
            <person name="Tomita M."/>
            <person name="Arakawa K."/>
        </authorList>
    </citation>
    <scope>NUCLEOTIDE SEQUENCE [LARGE SCALE GENOMIC DNA]</scope>
</reference>
<dbReference type="OrthoDB" id="6432323at2759"/>
<dbReference type="Proteomes" id="UP000499080">
    <property type="component" value="Unassembled WGS sequence"/>
</dbReference>
<organism evidence="1 2">
    <name type="scientific">Araneus ventricosus</name>
    <name type="common">Orbweaver spider</name>
    <name type="synonym">Epeira ventricosa</name>
    <dbReference type="NCBI Taxonomy" id="182803"/>
    <lineage>
        <taxon>Eukaryota</taxon>
        <taxon>Metazoa</taxon>
        <taxon>Ecdysozoa</taxon>
        <taxon>Arthropoda</taxon>
        <taxon>Chelicerata</taxon>
        <taxon>Arachnida</taxon>
        <taxon>Araneae</taxon>
        <taxon>Araneomorphae</taxon>
        <taxon>Entelegynae</taxon>
        <taxon>Araneoidea</taxon>
        <taxon>Araneidae</taxon>
        <taxon>Araneus</taxon>
    </lineage>
</organism>
<protein>
    <submittedName>
        <fullName evidence="1">Uncharacterized protein</fullName>
    </submittedName>
</protein>
<keyword evidence="2" id="KW-1185">Reference proteome</keyword>
<evidence type="ECO:0000313" key="1">
    <source>
        <dbReference type="EMBL" id="GBN29146.1"/>
    </source>
</evidence>
<dbReference type="AlphaFoldDB" id="A0A4Y2MU42"/>
<proteinExistence type="predicted"/>
<sequence length="179" mass="20757">MIVLFSTEFFYPVQAVDYFNLEDDYALLDSENLDEGFDVAWTCYWLIMCDFGKIMEFKEAVDAAHNKTIIYFVDEAIKLFPELELNKEDAFNEEFWQNELEDLACSLPEDERVKLKTIPILDYSSEICRSTNPEDRAECRKVEEATEICVQVMMKYKDQCLEVMGKEAAEDGGPKTMVG</sequence>
<name>A0A4Y2MU42_ARAVE</name>
<dbReference type="EMBL" id="BGPR01007740">
    <property type="protein sequence ID" value="GBN29146.1"/>
    <property type="molecule type" value="Genomic_DNA"/>
</dbReference>
<evidence type="ECO:0000313" key="2">
    <source>
        <dbReference type="Proteomes" id="UP000499080"/>
    </source>
</evidence>
<accession>A0A4Y2MU42</accession>
<gene>
    <name evidence="1" type="ORF">AVEN_275058_1</name>
</gene>